<reference evidence="9" key="1">
    <citation type="submission" date="2020-05" db="EMBL/GenBank/DDBJ databases">
        <title>Phylogenomic resolution of chytrid fungi.</title>
        <authorList>
            <person name="Stajich J.E."/>
            <person name="Amses K."/>
            <person name="Simmons R."/>
            <person name="Seto K."/>
            <person name="Myers J."/>
            <person name="Bonds A."/>
            <person name="Quandt C.A."/>
            <person name="Barry K."/>
            <person name="Liu P."/>
            <person name="Grigoriev I."/>
            <person name="Longcore J.E."/>
            <person name="James T.Y."/>
        </authorList>
    </citation>
    <scope>NUCLEOTIDE SEQUENCE</scope>
    <source>
        <strain evidence="9">JEL0318</strain>
    </source>
</reference>
<dbReference type="AlphaFoldDB" id="A0AAD5X8K3"/>
<dbReference type="Proteomes" id="UP001212841">
    <property type="component" value="Unassembled WGS sequence"/>
</dbReference>
<keyword evidence="1 7" id="KW-0963">Cytoplasm</keyword>
<evidence type="ECO:0000256" key="1">
    <source>
        <dbReference type="ARBA" id="ARBA00022490"/>
    </source>
</evidence>
<comment type="similarity">
    <text evidence="6">Belongs to the WD repeat STRAP family.</text>
</comment>
<dbReference type="InterPro" id="IPR001680">
    <property type="entry name" value="WD40_rpt"/>
</dbReference>
<feature type="repeat" description="WD" evidence="8">
    <location>
        <begin position="6"/>
        <end position="47"/>
    </location>
</feature>
<evidence type="ECO:0000313" key="9">
    <source>
        <dbReference type="EMBL" id="KAJ3055164.1"/>
    </source>
</evidence>
<dbReference type="PANTHER" id="PTHR19877">
    <property type="entry name" value="EUKARYOTIC TRANSLATION INITIATION FACTOR 3 SUBUNIT I"/>
    <property type="match status" value="1"/>
</dbReference>
<keyword evidence="2 7" id="KW-0396">Initiation factor</keyword>
<comment type="subcellular location">
    <subcellularLocation>
        <location evidence="7">Cytoplasm</location>
    </subcellularLocation>
</comment>
<dbReference type="PROSITE" id="PS00678">
    <property type="entry name" value="WD_REPEATS_1"/>
    <property type="match status" value="2"/>
</dbReference>
<sequence length="338" mass="37940">MRPILLHGHIRSLTRVKYNREGDLIFSVSKDNKPNVWYSHNGERLGSYHGHNGTVWDLDISFDSKRLLTGSADSSARLWDVQTGKELFKWNTNTAVRAVAFAQGDKKALYVTDAVMGQKSTIWVVPVEDNVEDQTDEFMLKITIDGPKATVAEWGNLNKTIITGHDDGTITVWDAETGERIKEHRTHESTITDLQFTKNRATFISSSKDCTAKISDAKTLKIMKVFTTERPVNSASISPIKPHIVLGGGQEAMSVTTTDQRHGKFEARFYHLVFEEEIGRVKGHFGPINTLAFHPDGTGYASGAEDGFIRVHHFDDDYFNFKYAEEEMIEKEAVKSAA</sequence>
<keyword evidence="10" id="KW-1185">Reference proteome</keyword>
<dbReference type="GO" id="GO:0003743">
    <property type="term" value="F:translation initiation factor activity"/>
    <property type="evidence" value="ECO:0007669"/>
    <property type="project" value="UniProtKB-UniRule"/>
</dbReference>
<dbReference type="GO" id="GO:0016282">
    <property type="term" value="C:eukaryotic 43S preinitiation complex"/>
    <property type="evidence" value="ECO:0007669"/>
    <property type="project" value="UniProtKB-UniRule"/>
</dbReference>
<dbReference type="GO" id="GO:0003723">
    <property type="term" value="F:RNA binding"/>
    <property type="evidence" value="ECO:0007669"/>
    <property type="project" value="TreeGrafter"/>
</dbReference>
<dbReference type="GO" id="GO:0071541">
    <property type="term" value="C:eukaryotic translation initiation factor 3 complex, eIF3m"/>
    <property type="evidence" value="ECO:0007669"/>
    <property type="project" value="TreeGrafter"/>
</dbReference>
<evidence type="ECO:0000256" key="7">
    <source>
        <dbReference type="HAMAP-Rule" id="MF_03008"/>
    </source>
</evidence>
<evidence type="ECO:0000256" key="5">
    <source>
        <dbReference type="ARBA" id="ARBA00022917"/>
    </source>
</evidence>
<keyword evidence="5 7" id="KW-0648">Protein biosynthesis</keyword>
<gene>
    <name evidence="9" type="primary">EIF3I</name>
    <name evidence="7" type="synonym">TIF34</name>
    <name evidence="9" type="ORF">HK097_011318</name>
</gene>
<comment type="subunit">
    <text evidence="7">Component of the eukaryotic translation initiation factor 3 (eIF-3) complex.</text>
</comment>
<comment type="similarity">
    <text evidence="7">Belongs to the eIF-3 subunit I family.</text>
</comment>
<dbReference type="EMBL" id="JADGJD010000092">
    <property type="protein sequence ID" value="KAJ3055164.1"/>
    <property type="molecule type" value="Genomic_DNA"/>
</dbReference>
<evidence type="ECO:0000313" key="10">
    <source>
        <dbReference type="Proteomes" id="UP001212841"/>
    </source>
</evidence>
<evidence type="ECO:0000256" key="8">
    <source>
        <dbReference type="PROSITE-ProRule" id="PRU00221"/>
    </source>
</evidence>
<dbReference type="GO" id="GO:0033290">
    <property type="term" value="C:eukaryotic 48S preinitiation complex"/>
    <property type="evidence" value="ECO:0007669"/>
    <property type="project" value="UniProtKB-UniRule"/>
</dbReference>
<dbReference type="SUPFAM" id="SSF50978">
    <property type="entry name" value="WD40 repeat-like"/>
    <property type="match status" value="1"/>
</dbReference>
<evidence type="ECO:0000256" key="6">
    <source>
        <dbReference type="ARBA" id="ARBA00038394"/>
    </source>
</evidence>
<evidence type="ECO:0000256" key="2">
    <source>
        <dbReference type="ARBA" id="ARBA00022540"/>
    </source>
</evidence>
<feature type="repeat" description="WD" evidence="8">
    <location>
        <begin position="48"/>
        <end position="89"/>
    </location>
</feature>
<dbReference type="InterPro" id="IPR015943">
    <property type="entry name" value="WD40/YVTN_repeat-like_dom_sf"/>
</dbReference>
<comment type="caution">
    <text evidence="9">The sequence shown here is derived from an EMBL/GenBank/DDBJ whole genome shotgun (WGS) entry which is preliminary data.</text>
</comment>
<dbReference type="InterPro" id="IPR019775">
    <property type="entry name" value="WD40_repeat_CS"/>
</dbReference>
<organism evidence="9 10">
    <name type="scientific">Rhizophlyctis rosea</name>
    <dbReference type="NCBI Taxonomy" id="64517"/>
    <lineage>
        <taxon>Eukaryota</taxon>
        <taxon>Fungi</taxon>
        <taxon>Fungi incertae sedis</taxon>
        <taxon>Chytridiomycota</taxon>
        <taxon>Chytridiomycota incertae sedis</taxon>
        <taxon>Chytridiomycetes</taxon>
        <taxon>Rhizophlyctidales</taxon>
        <taxon>Rhizophlyctidaceae</taxon>
        <taxon>Rhizophlyctis</taxon>
    </lineage>
</organism>
<dbReference type="PROSITE" id="PS50294">
    <property type="entry name" value="WD_REPEATS_REGION"/>
    <property type="match status" value="2"/>
</dbReference>
<feature type="repeat" description="WD" evidence="8">
    <location>
        <begin position="161"/>
        <end position="183"/>
    </location>
</feature>
<dbReference type="FunFam" id="2.130.10.10:FF:000127">
    <property type="entry name" value="Eukaryotic translation initiation factor 3 subunit I"/>
    <property type="match status" value="1"/>
</dbReference>
<dbReference type="HAMAP" id="MF_03008">
    <property type="entry name" value="eIF3i"/>
    <property type="match status" value="1"/>
</dbReference>
<comment type="function">
    <text evidence="7">Component of the eukaryotic translation initiation factor 3 (eIF-3) complex, which is involved in protein synthesis of a specialized repertoire of mRNAs and, together with other initiation factors, stimulates binding of mRNA and methionyl-tRNAi to the 40S ribosome. The eIF-3 complex specifically targets and initiates translation of a subset of mRNAs involved in cell proliferation.</text>
</comment>
<keyword evidence="3 8" id="KW-0853">WD repeat</keyword>
<dbReference type="Gene3D" id="2.130.10.10">
    <property type="entry name" value="YVTN repeat-like/Quinoprotein amine dehydrogenase"/>
    <property type="match status" value="1"/>
</dbReference>
<proteinExistence type="inferred from homology"/>
<dbReference type="InterPro" id="IPR027525">
    <property type="entry name" value="eIF3i"/>
</dbReference>
<keyword evidence="4" id="KW-0677">Repeat</keyword>
<dbReference type="PROSITE" id="PS50082">
    <property type="entry name" value="WD_REPEATS_2"/>
    <property type="match status" value="4"/>
</dbReference>
<feature type="repeat" description="WD" evidence="8">
    <location>
        <begin position="281"/>
        <end position="311"/>
    </location>
</feature>
<evidence type="ECO:0000256" key="3">
    <source>
        <dbReference type="ARBA" id="ARBA00022574"/>
    </source>
</evidence>
<name>A0AAD5X8K3_9FUNG</name>
<dbReference type="PANTHER" id="PTHR19877:SF1">
    <property type="entry name" value="EUKARYOTIC TRANSLATION INITIATION FACTOR 3 SUBUNIT I"/>
    <property type="match status" value="1"/>
</dbReference>
<protein>
    <recommendedName>
        <fullName evidence="7">Eukaryotic translation initiation factor 3 subunit I</fullName>
        <shortName evidence="7">eIF3i</shortName>
    </recommendedName>
    <alternativeName>
        <fullName evidence="7">Eukaryotic translation initiation factor 3 39 kDa subunit homolog</fullName>
        <shortName evidence="7">eIF-3 39 kDa subunit homolog</shortName>
    </alternativeName>
</protein>
<dbReference type="GO" id="GO:0001732">
    <property type="term" value="P:formation of cytoplasmic translation initiation complex"/>
    <property type="evidence" value="ECO:0007669"/>
    <property type="project" value="UniProtKB-UniRule"/>
</dbReference>
<dbReference type="CDD" id="cd00200">
    <property type="entry name" value="WD40"/>
    <property type="match status" value="1"/>
</dbReference>
<dbReference type="Pfam" id="PF24805">
    <property type="entry name" value="EIF3I"/>
    <property type="match status" value="1"/>
</dbReference>
<evidence type="ECO:0000256" key="4">
    <source>
        <dbReference type="ARBA" id="ARBA00022737"/>
    </source>
</evidence>
<dbReference type="InterPro" id="IPR036322">
    <property type="entry name" value="WD40_repeat_dom_sf"/>
</dbReference>
<accession>A0AAD5X8K3</accession>
<dbReference type="SMART" id="SM00320">
    <property type="entry name" value="WD40"/>
    <property type="match status" value="6"/>
</dbReference>